<dbReference type="Proteomes" id="UP001055439">
    <property type="component" value="Chromosome 1"/>
</dbReference>
<accession>A0A9E7EFI3</accession>
<dbReference type="EMBL" id="CP097502">
    <property type="protein sequence ID" value="URD76344.1"/>
    <property type="molecule type" value="Genomic_DNA"/>
</dbReference>
<dbReference type="PANTHER" id="PTHR46992:SF1">
    <property type="entry name" value="GYF DOMAIN-CONTAINING PROTEIN"/>
    <property type="match status" value="1"/>
</dbReference>
<feature type="region of interest" description="Disordered" evidence="1">
    <location>
        <begin position="62"/>
        <end position="90"/>
    </location>
</feature>
<evidence type="ECO:0000313" key="3">
    <source>
        <dbReference type="Proteomes" id="UP001055439"/>
    </source>
</evidence>
<proteinExistence type="predicted"/>
<dbReference type="AlphaFoldDB" id="A0A9E7EFI3"/>
<reference evidence="2" key="1">
    <citation type="submission" date="2022-05" db="EMBL/GenBank/DDBJ databases">
        <title>The Musa troglodytarum L. genome provides insights into the mechanism of non-climacteric behaviour and enrichment of carotenoids.</title>
        <authorList>
            <person name="Wang J."/>
        </authorList>
    </citation>
    <scope>NUCLEOTIDE SEQUENCE</scope>
    <source>
        <tissue evidence="2">Leaf</tissue>
    </source>
</reference>
<name>A0A9E7EFI3_9LILI</name>
<dbReference type="PANTHER" id="PTHR46992">
    <property type="entry name" value="GYF DOMAIN-CONTAINING PROTEIN"/>
    <property type="match status" value="1"/>
</dbReference>
<dbReference type="OrthoDB" id="6415790at2759"/>
<sequence length="183" mass="19557">MGAELEQAKSCLNLAQLKRKTSDLIKIKVVQIPRWSLVDFGDISKGEDNSFLADTCDPHSTSSAAGSDLASKQSAKAKNPTNGSSEGGCLNYGGNSTSHVSETSISNKKDFRFRRTTSSSDADVAEPSFSDMLKSTKKTMPDPESVEVVSIGKSAKKKGKKGRQIDPSLLGFKVHSNRILMGG</sequence>
<protein>
    <submittedName>
        <fullName evidence="2">GYF domain</fullName>
    </submittedName>
</protein>
<evidence type="ECO:0000256" key="1">
    <source>
        <dbReference type="SAM" id="MobiDB-lite"/>
    </source>
</evidence>
<feature type="region of interest" description="Disordered" evidence="1">
    <location>
        <begin position="134"/>
        <end position="163"/>
    </location>
</feature>
<feature type="compositionally biased region" description="Polar residues" evidence="1">
    <location>
        <begin position="62"/>
        <end position="84"/>
    </location>
</feature>
<organism evidence="2 3">
    <name type="scientific">Musa troglodytarum</name>
    <name type="common">fe'i banana</name>
    <dbReference type="NCBI Taxonomy" id="320322"/>
    <lineage>
        <taxon>Eukaryota</taxon>
        <taxon>Viridiplantae</taxon>
        <taxon>Streptophyta</taxon>
        <taxon>Embryophyta</taxon>
        <taxon>Tracheophyta</taxon>
        <taxon>Spermatophyta</taxon>
        <taxon>Magnoliopsida</taxon>
        <taxon>Liliopsida</taxon>
        <taxon>Zingiberales</taxon>
        <taxon>Musaceae</taxon>
        <taxon>Musa</taxon>
    </lineage>
</organism>
<gene>
    <name evidence="2" type="ORF">MUK42_08477</name>
</gene>
<keyword evidence="3" id="KW-1185">Reference proteome</keyword>
<evidence type="ECO:0000313" key="2">
    <source>
        <dbReference type="EMBL" id="URD76344.1"/>
    </source>
</evidence>